<evidence type="ECO:0000313" key="4">
    <source>
        <dbReference type="Proteomes" id="UP000214880"/>
    </source>
</evidence>
<feature type="domain" description="Pyruvate carboxyltransferase" evidence="2">
    <location>
        <begin position="127"/>
        <end position="235"/>
    </location>
</feature>
<dbReference type="RefSeq" id="WP_092073303.1">
    <property type="nucleotide sequence ID" value="NZ_FNHB01000005.1"/>
</dbReference>
<dbReference type="InterPro" id="IPR000891">
    <property type="entry name" value="PYR_CT"/>
</dbReference>
<dbReference type="InterPro" id="IPR013785">
    <property type="entry name" value="Aldolase_TIM"/>
</dbReference>
<gene>
    <name evidence="3" type="ORF">SAMN04488502_105244</name>
</gene>
<dbReference type="Proteomes" id="UP000214880">
    <property type="component" value="Unassembled WGS sequence"/>
</dbReference>
<dbReference type="Pfam" id="PF00682">
    <property type="entry name" value="HMGL-like"/>
    <property type="match status" value="1"/>
</dbReference>
<dbReference type="Pfam" id="PF22617">
    <property type="entry name" value="HCS_D2"/>
    <property type="match status" value="1"/>
</dbReference>
<name>A0A1G9UB34_9FIRM</name>
<dbReference type="PROSITE" id="PS50991">
    <property type="entry name" value="PYR_CT"/>
    <property type="match status" value="1"/>
</dbReference>
<keyword evidence="1" id="KW-0808">Transferase</keyword>
<dbReference type="STRING" id="146817.SAMN04488502_105244"/>
<reference evidence="3 4" key="1">
    <citation type="submission" date="2016-10" db="EMBL/GenBank/DDBJ databases">
        <authorList>
            <person name="de Groot N.N."/>
        </authorList>
    </citation>
    <scope>NUCLEOTIDE SEQUENCE [LARGE SCALE GENOMIC DNA]</scope>
    <source>
        <strain evidence="3 4">DSM 1736</strain>
    </source>
</reference>
<keyword evidence="4" id="KW-1185">Reference proteome</keyword>
<proteinExistence type="predicted"/>
<evidence type="ECO:0000313" key="3">
    <source>
        <dbReference type="EMBL" id="SDM56755.1"/>
    </source>
</evidence>
<dbReference type="PANTHER" id="PTHR42880">
    <property type="entry name" value="HOMOCITRATE SYNTHASE"/>
    <property type="match status" value="1"/>
</dbReference>
<dbReference type="PANTHER" id="PTHR42880:SF1">
    <property type="entry name" value="ISOPROPYLMALATE_HOMOCITRATE_CITRAMALATE SYNTHASE FAMILY PROTEIN"/>
    <property type="match status" value="1"/>
</dbReference>
<dbReference type="AlphaFoldDB" id="A0A1G9UB34"/>
<evidence type="ECO:0000259" key="2">
    <source>
        <dbReference type="PROSITE" id="PS50991"/>
    </source>
</evidence>
<evidence type="ECO:0000256" key="1">
    <source>
        <dbReference type="ARBA" id="ARBA00022679"/>
    </source>
</evidence>
<dbReference type="Gene3D" id="1.10.238.260">
    <property type="match status" value="1"/>
</dbReference>
<accession>A0A1G9UB34</accession>
<dbReference type="InterPro" id="IPR054691">
    <property type="entry name" value="LeuA/HCS_post-cat"/>
</dbReference>
<dbReference type="EMBL" id="FNHB01000005">
    <property type="protein sequence ID" value="SDM56755.1"/>
    <property type="molecule type" value="Genomic_DNA"/>
</dbReference>
<dbReference type="OrthoDB" id="503431at2"/>
<sequence>MVKPPVFVDQTVNQGLKQNLTPDKFTQLVRLITEIRLDCADISVAAWQGMRQYPLAPMDSLRGNIEACCHQVTLAGQLGFKSVSIVIFACDQLNTSAVRLALAAAKGQGLTAALQIRNASALSIAQIAELAEKVDLAAADAVIYGDEGSLLDPLHTNRILTELQEKLPVELEFCAYNELGLAAANTLAALRAGIRRVATAVGGIDSFAAFEEILLGYKFLLNAPVAIGGNLASLSKAVLSLMGRELPANKPVIGTDVFAHESGIHVDGVIKNPELYEPFIPELVGLARKLVIGKHSGTASLKAKFRSWNRPLSDFDAAVLLGMVRKLAIAQKGLVNDRQLIDLYDEICGQTIYAEIEGDEICKAEKKYSSLTPHCGMGNKRPVLFSRPKKSSL</sequence>
<dbReference type="GO" id="GO:0016740">
    <property type="term" value="F:transferase activity"/>
    <property type="evidence" value="ECO:0007669"/>
    <property type="project" value="UniProtKB-KW"/>
</dbReference>
<dbReference type="SUPFAM" id="SSF51569">
    <property type="entry name" value="Aldolase"/>
    <property type="match status" value="1"/>
</dbReference>
<dbReference type="Gene3D" id="3.20.20.70">
    <property type="entry name" value="Aldolase class I"/>
    <property type="match status" value="1"/>
</dbReference>
<organism evidence="3 4">
    <name type="scientific">Dendrosporobacter quercicolus</name>
    <dbReference type="NCBI Taxonomy" id="146817"/>
    <lineage>
        <taxon>Bacteria</taxon>
        <taxon>Bacillati</taxon>
        <taxon>Bacillota</taxon>
        <taxon>Negativicutes</taxon>
        <taxon>Selenomonadales</taxon>
        <taxon>Sporomusaceae</taxon>
        <taxon>Dendrosporobacter</taxon>
    </lineage>
</organism>
<protein>
    <submittedName>
        <fullName evidence="3">Homocitrate synthase NifV</fullName>
    </submittedName>
</protein>